<sequence>MSAFVYRIRNKSGFWVMSRYGCTATLALCDRSDLPDGFMKSVGFLGQKIPDELRSFGSK</sequence>
<comment type="caution">
    <text evidence="1">The sequence shown here is derived from an EMBL/GenBank/DDBJ whole genome shotgun (WGS) entry which is preliminary data.</text>
</comment>
<dbReference type="AlphaFoldDB" id="A0A9D4HPA5"/>
<organism evidence="1 2">
    <name type="scientific">Dreissena polymorpha</name>
    <name type="common">Zebra mussel</name>
    <name type="synonym">Mytilus polymorpha</name>
    <dbReference type="NCBI Taxonomy" id="45954"/>
    <lineage>
        <taxon>Eukaryota</taxon>
        <taxon>Metazoa</taxon>
        <taxon>Spiralia</taxon>
        <taxon>Lophotrochozoa</taxon>
        <taxon>Mollusca</taxon>
        <taxon>Bivalvia</taxon>
        <taxon>Autobranchia</taxon>
        <taxon>Heteroconchia</taxon>
        <taxon>Euheterodonta</taxon>
        <taxon>Imparidentia</taxon>
        <taxon>Neoheterodontei</taxon>
        <taxon>Myida</taxon>
        <taxon>Dreissenoidea</taxon>
        <taxon>Dreissenidae</taxon>
        <taxon>Dreissena</taxon>
    </lineage>
</organism>
<reference evidence="1" key="2">
    <citation type="submission" date="2020-11" db="EMBL/GenBank/DDBJ databases">
        <authorList>
            <person name="McCartney M.A."/>
            <person name="Auch B."/>
            <person name="Kono T."/>
            <person name="Mallez S."/>
            <person name="Becker A."/>
            <person name="Gohl D.M."/>
            <person name="Silverstein K.A.T."/>
            <person name="Koren S."/>
            <person name="Bechman K.B."/>
            <person name="Herman A."/>
            <person name="Abrahante J.E."/>
            <person name="Garbe J."/>
        </authorList>
    </citation>
    <scope>NUCLEOTIDE SEQUENCE</scope>
    <source>
        <strain evidence="1">Duluth1</strain>
        <tissue evidence="1">Whole animal</tissue>
    </source>
</reference>
<evidence type="ECO:0000313" key="2">
    <source>
        <dbReference type="Proteomes" id="UP000828390"/>
    </source>
</evidence>
<keyword evidence="2" id="KW-1185">Reference proteome</keyword>
<protein>
    <submittedName>
        <fullName evidence="1">Uncharacterized protein</fullName>
    </submittedName>
</protein>
<dbReference type="Proteomes" id="UP000828390">
    <property type="component" value="Unassembled WGS sequence"/>
</dbReference>
<reference evidence="1" key="1">
    <citation type="journal article" date="2019" name="bioRxiv">
        <title>The Genome of the Zebra Mussel, Dreissena polymorpha: A Resource for Invasive Species Research.</title>
        <authorList>
            <person name="McCartney M.A."/>
            <person name="Auch B."/>
            <person name="Kono T."/>
            <person name="Mallez S."/>
            <person name="Zhang Y."/>
            <person name="Obille A."/>
            <person name="Becker A."/>
            <person name="Abrahante J.E."/>
            <person name="Garbe J."/>
            <person name="Badalamenti J.P."/>
            <person name="Herman A."/>
            <person name="Mangelson H."/>
            <person name="Liachko I."/>
            <person name="Sullivan S."/>
            <person name="Sone E.D."/>
            <person name="Koren S."/>
            <person name="Silverstein K.A.T."/>
            <person name="Beckman K.B."/>
            <person name="Gohl D.M."/>
        </authorList>
    </citation>
    <scope>NUCLEOTIDE SEQUENCE</scope>
    <source>
        <strain evidence="1">Duluth1</strain>
        <tissue evidence="1">Whole animal</tissue>
    </source>
</reference>
<proteinExistence type="predicted"/>
<gene>
    <name evidence="1" type="ORF">DPMN_053938</name>
</gene>
<dbReference type="EMBL" id="JAIWYP010000012">
    <property type="protein sequence ID" value="KAH3727992.1"/>
    <property type="molecule type" value="Genomic_DNA"/>
</dbReference>
<evidence type="ECO:0000313" key="1">
    <source>
        <dbReference type="EMBL" id="KAH3727992.1"/>
    </source>
</evidence>
<name>A0A9D4HPA5_DREPO</name>
<accession>A0A9D4HPA5</accession>